<proteinExistence type="predicted"/>
<comment type="caution">
    <text evidence="1">The sequence shown here is derived from an EMBL/GenBank/DDBJ whole genome shotgun (WGS) entry which is preliminary data.</text>
</comment>
<dbReference type="Proteomes" id="UP000178449">
    <property type="component" value="Unassembled WGS sequence"/>
</dbReference>
<dbReference type="SUPFAM" id="SSF158682">
    <property type="entry name" value="TerB-like"/>
    <property type="match status" value="1"/>
</dbReference>
<dbReference type="InterPro" id="IPR029024">
    <property type="entry name" value="TerB-like"/>
</dbReference>
<protein>
    <recommendedName>
        <fullName evidence="3">Co-chaperone DjlA N-terminal domain-containing protein</fullName>
    </recommendedName>
</protein>
<accession>A0A1F6GFG8</accession>
<dbReference type="EMBL" id="MFNE01000008">
    <property type="protein sequence ID" value="OGG96844.1"/>
    <property type="molecule type" value="Genomic_DNA"/>
</dbReference>
<sequence>MRQDIIAKLDSEERNWLYKAIGRMVMADKKVESTEQRILFWALAGLAGSSDMTAIKKAMSSAYFMSPFKPLVGLPAVRAWDIFSEVVLTASTDSEFSPEEKKLLRQIIECLGFVNGKHELMAWAEQMAAAFGKEIELKSRLDELTGHQVNAHAPVHIEGDALKSDAEPVVNPEAPIA</sequence>
<evidence type="ECO:0000313" key="2">
    <source>
        <dbReference type="Proteomes" id="UP000178449"/>
    </source>
</evidence>
<gene>
    <name evidence="1" type="ORF">A2527_00245</name>
</gene>
<evidence type="ECO:0008006" key="3">
    <source>
        <dbReference type="Google" id="ProtNLM"/>
    </source>
</evidence>
<reference evidence="1 2" key="1">
    <citation type="journal article" date="2016" name="Nat. Commun.">
        <title>Thousands of microbial genomes shed light on interconnected biogeochemical processes in an aquifer system.</title>
        <authorList>
            <person name="Anantharaman K."/>
            <person name="Brown C.T."/>
            <person name="Hug L.A."/>
            <person name="Sharon I."/>
            <person name="Castelle C.J."/>
            <person name="Probst A.J."/>
            <person name="Thomas B.C."/>
            <person name="Singh A."/>
            <person name="Wilkins M.J."/>
            <person name="Karaoz U."/>
            <person name="Brodie E.L."/>
            <person name="Williams K.H."/>
            <person name="Hubbard S.S."/>
            <person name="Banfield J.F."/>
        </authorList>
    </citation>
    <scope>NUCLEOTIDE SEQUENCE [LARGE SCALE GENOMIC DNA]</scope>
</reference>
<dbReference type="Gene3D" id="1.10.3680.10">
    <property type="entry name" value="TerB-like"/>
    <property type="match status" value="1"/>
</dbReference>
<evidence type="ECO:0000313" key="1">
    <source>
        <dbReference type="EMBL" id="OGG96844.1"/>
    </source>
</evidence>
<dbReference type="AlphaFoldDB" id="A0A1F6GFG8"/>
<organism evidence="1 2">
    <name type="scientific">Candidatus Lambdaproteobacteria bacterium RIFOXYD2_FULL_50_16</name>
    <dbReference type="NCBI Taxonomy" id="1817772"/>
    <lineage>
        <taxon>Bacteria</taxon>
        <taxon>Pseudomonadati</taxon>
        <taxon>Pseudomonadota</taxon>
        <taxon>Candidatus Lambdaproteobacteria</taxon>
    </lineage>
</organism>
<dbReference type="STRING" id="1817772.A2527_00245"/>
<name>A0A1F6GFG8_9PROT</name>